<gene>
    <name evidence="2" type="ORF">H6G59_00590</name>
</gene>
<evidence type="ECO:0000313" key="2">
    <source>
        <dbReference type="EMBL" id="MBD2566412.1"/>
    </source>
</evidence>
<dbReference type="RefSeq" id="WP_190711239.1">
    <property type="nucleotide sequence ID" value="NZ_JACJST010000001.1"/>
</dbReference>
<accession>A0ABR8F876</accession>
<protein>
    <recommendedName>
        <fullName evidence="4">Rho termination factor N-terminal domain-containing protein</fullName>
    </recommendedName>
</protein>
<evidence type="ECO:0008006" key="4">
    <source>
        <dbReference type="Google" id="ProtNLM"/>
    </source>
</evidence>
<evidence type="ECO:0000313" key="3">
    <source>
        <dbReference type="Proteomes" id="UP000640531"/>
    </source>
</evidence>
<reference evidence="2 3" key="1">
    <citation type="journal article" date="2020" name="ISME J.">
        <title>Comparative genomics reveals insights into cyanobacterial evolution and habitat adaptation.</title>
        <authorList>
            <person name="Chen M.Y."/>
            <person name="Teng W.K."/>
            <person name="Zhao L."/>
            <person name="Hu C.X."/>
            <person name="Zhou Y.K."/>
            <person name="Han B.P."/>
            <person name="Song L.R."/>
            <person name="Shu W.S."/>
        </authorList>
    </citation>
    <scope>NUCLEOTIDE SEQUENCE [LARGE SCALE GENOMIC DNA]</scope>
    <source>
        <strain evidence="2 3">FACHB-196</strain>
    </source>
</reference>
<keyword evidence="3" id="KW-1185">Reference proteome</keyword>
<evidence type="ECO:0000256" key="1">
    <source>
        <dbReference type="SAM" id="MobiDB-lite"/>
    </source>
</evidence>
<feature type="region of interest" description="Disordered" evidence="1">
    <location>
        <begin position="111"/>
        <end position="143"/>
    </location>
</feature>
<dbReference type="Proteomes" id="UP000640531">
    <property type="component" value="Unassembled WGS sequence"/>
</dbReference>
<name>A0ABR8F876_9NOST</name>
<comment type="caution">
    <text evidence="2">The sequence shown here is derived from an EMBL/GenBank/DDBJ whole genome shotgun (WGS) entry which is preliminary data.</text>
</comment>
<sequence>MLLQSRIITVNSEIDFIQEQITALQTKLTDLQSFSQQLQSVDQATDSALNQLSSAVALINAVCPEELSTFKAAIDALMQGDRLRLAATVENEDSPVTPEPVEPTPEVTVDVDPTHAGEQPEETPEASENHNGNGNGKGHHKTDSDSFVMLATIEELKACERPRLIKLANKYQIPGYQNKTRDKLAELLAGKVTVDEITPVGGKGSK</sequence>
<dbReference type="EMBL" id="JACJST010000001">
    <property type="protein sequence ID" value="MBD2566412.1"/>
    <property type="molecule type" value="Genomic_DNA"/>
</dbReference>
<organism evidence="2 3">
    <name type="scientific">Anabaena lutea FACHB-196</name>
    <dbReference type="NCBI Taxonomy" id="2692881"/>
    <lineage>
        <taxon>Bacteria</taxon>
        <taxon>Bacillati</taxon>
        <taxon>Cyanobacteriota</taxon>
        <taxon>Cyanophyceae</taxon>
        <taxon>Nostocales</taxon>
        <taxon>Nostocaceae</taxon>
        <taxon>Anabaena</taxon>
    </lineage>
</organism>
<proteinExistence type="predicted"/>